<dbReference type="RefSeq" id="WP_062627622.1">
    <property type="nucleotide sequence ID" value="NZ_AP018738.1"/>
</dbReference>
<dbReference type="Proteomes" id="UP000033070">
    <property type="component" value="Chromosome"/>
</dbReference>
<reference evidence="1 2" key="1">
    <citation type="submission" date="2018-06" db="EMBL/GenBank/DDBJ databases">
        <title>OYT1 Genome Sequencing.</title>
        <authorList>
            <person name="Kato S."/>
            <person name="Itoh T."/>
            <person name="Ohkuma M."/>
        </authorList>
    </citation>
    <scope>NUCLEOTIDE SEQUENCE [LARGE SCALE GENOMIC DNA]</scope>
    <source>
        <strain evidence="1 2">OYT1</strain>
    </source>
</reference>
<evidence type="ECO:0000313" key="1">
    <source>
        <dbReference type="EMBL" id="BBE50652.1"/>
    </source>
</evidence>
<dbReference type="KEGG" id="fam:OYT1_ch1092"/>
<accession>A0A2Z6GBA0</accession>
<organism evidence="1 2">
    <name type="scientific">Ferriphaselus amnicola</name>
    <dbReference type="NCBI Taxonomy" id="1188319"/>
    <lineage>
        <taxon>Bacteria</taxon>
        <taxon>Pseudomonadati</taxon>
        <taxon>Pseudomonadota</taxon>
        <taxon>Betaproteobacteria</taxon>
        <taxon>Nitrosomonadales</taxon>
        <taxon>Gallionellaceae</taxon>
        <taxon>Ferriphaselus</taxon>
    </lineage>
</organism>
<keyword evidence="2" id="KW-1185">Reference proteome</keyword>
<protein>
    <submittedName>
        <fullName evidence="1">Uncharacterized protein</fullName>
    </submittedName>
</protein>
<gene>
    <name evidence="1" type="ORF">OYT1_ch1092</name>
</gene>
<name>A0A2Z6GBA0_9PROT</name>
<evidence type="ECO:0000313" key="2">
    <source>
        <dbReference type="Proteomes" id="UP000033070"/>
    </source>
</evidence>
<proteinExistence type="predicted"/>
<sequence>MLSTFTIDDDLSSQDSGGIEVILELENGTRRWCYFMTPKALAACGDWIDGTQIKIHYASPYMIVVADQLTEEVIENALKHIDRAGEIEKCSLAID</sequence>
<dbReference type="AlphaFoldDB" id="A0A2Z6GBA0"/>
<dbReference type="OrthoDB" id="5792777at2"/>
<dbReference type="EMBL" id="AP018738">
    <property type="protein sequence ID" value="BBE50652.1"/>
    <property type="molecule type" value="Genomic_DNA"/>
</dbReference>